<dbReference type="RefSeq" id="WP_093555571.1">
    <property type="nucleotide sequence ID" value="NZ_FPBO01000008.1"/>
</dbReference>
<keyword evidence="2" id="KW-0732">Signal</keyword>
<reference evidence="4" key="1">
    <citation type="submission" date="2016-10" db="EMBL/GenBank/DDBJ databases">
        <authorList>
            <person name="Varghese N."/>
            <person name="Submissions S."/>
        </authorList>
    </citation>
    <scope>NUCLEOTIDE SEQUENCE [LARGE SCALE GENOMIC DNA]</scope>
    <source>
        <strain evidence="4">CGMCC 1.11014</strain>
    </source>
</reference>
<evidence type="ECO:0000256" key="1">
    <source>
        <dbReference type="SAM" id="MobiDB-lite"/>
    </source>
</evidence>
<evidence type="ECO:0000313" key="4">
    <source>
        <dbReference type="Proteomes" id="UP000199391"/>
    </source>
</evidence>
<accession>A0A1I7IK99</accession>
<evidence type="ECO:0000313" key="3">
    <source>
        <dbReference type="EMBL" id="SFU73367.1"/>
    </source>
</evidence>
<sequence>MNTKALLLAAAVISAPCAWAQEVNPRNPTDTPALNTMAIDQGPPTATDYQFKRPTDTKNRNELRSAARFEPALTTYGASGATGSTGGGTATYPGDTLDNARQPATPGATRDLPVQPDVERPDNELRPERY</sequence>
<feature type="compositionally biased region" description="Basic and acidic residues" evidence="1">
    <location>
        <begin position="50"/>
        <end position="67"/>
    </location>
</feature>
<feature type="signal peptide" evidence="2">
    <location>
        <begin position="1"/>
        <end position="20"/>
    </location>
</feature>
<feature type="region of interest" description="Disordered" evidence="1">
    <location>
        <begin position="23"/>
        <end position="130"/>
    </location>
</feature>
<gene>
    <name evidence="3" type="ORF">SAMN05216552_100897</name>
</gene>
<protein>
    <submittedName>
        <fullName evidence="3">Uncharacterized protein</fullName>
    </submittedName>
</protein>
<organism evidence="3 4">
    <name type="scientific">Pseudoduganella namucuonensis</name>
    <dbReference type="NCBI Taxonomy" id="1035707"/>
    <lineage>
        <taxon>Bacteria</taxon>
        <taxon>Pseudomonadati</taxon>
        <taxon>Pseudomonadota</taxon>
        <taxon>Betaproteobacteria</taxon>
        <taxon>Burkholderiales</taxon>
        <taxon>Oxalobacteraceae</taxon>
        <taxon>Telluria group</taxon>
        <taxon>Pseudoduganella</taxon>
    </lineage>
</organism>
<evidence type="ECO:0000256" key="2">
    <source>
        <dbReference type="SAM" id="SignalP"/>
    </source>
</evidence>
<feature type="compositionally biased region" description="Basic and acidic residues" evidence="1">
    <location>
        <begin position="117"/>
        <end position="130"/>
    </location>
</feature>
<keyword evidence="4" id="KW-1185">Reference proteome</keyword>
<proteinExistence type="predicted"/>
<dbReference type="Proteomes" id="UP000199391">
    <property type="component" value="Unassembled WGS sequence"/>
</dbReference>
<dbReference type="AlphaFoldDB" id="A0A1I7IK99"/>
<feature type="chain" id="PRO_5011774343" evidence="2">
    <location>
        <begin position="21"/>
        <end position="130"/>
    </location>
</feature>
<feature type="compositionally biased region" description="Polar residues" evidence="1">
    <location>
        <begin position="24"/>
        <end position="34"/>
    </location>
</feature>
<dbReference type="EMBL" id="FPBO01000008">
    <property type="protein sequence ID" value="SFU73367.1"/>
    <property type="molecule type" value="Genomic_DNA"/>
</dbReference>
<name>A0A1I7IK99_9BURK</name>